<dbReference type="AlphaFoldDB" id="A0A087BQV2"/>
<gene>
    <name evidence="8" type="ORF">BLSS_0851</name>
</gene>
<dbReference type="Pfam" id="PF13480">
    <property type="entry name" value="Acetyltransf_6"/>
    <property type="match status" value="1"/>
</dbReference>
<keyword evidence="3" id="KW-0133">Cell shape</keyword>
<keyword evidence="6" id="KW-0961">Cell wall biogenesis/degradation</keyword>
<dbReference type="RefSeq" id="WP_032683109.1">
    <property type="nucleotide sequence ID" value="NZ_JGZA01000002.1"/>
</dbReference>
<comment type="similarity">
    <text evidence="1">Belongs to the FemABX family.</text>
</comment>
<sequence length="331" mass="36949">MITLEKVDGATLEAEAEKAGITLPIEQTKVWSGFQADIDGRTPWGDYLIKRDGELVAVISFIDFETHGYHYLRSMHGPAWAAKPTEAEEREVVDAIVDTVKKADKNIAFLRIDTWFADGTEKVLSTVPYDQTVVIDVTGGDDEILARMKRRGRRDVRKSLRECPAGVADETDKALADFSEYYDVMVETGQRDGFTPAPMSDYSDMIGALGADHCRVFAARIEDRVVAWSIVTVNGTHAVRYYAGMRNEVMRLHVTDKLLYSECCILGSQGITEYDLMGIGSDFAPSLKGLNEFKCKFTEEITPVAPARDVPIKKVFYKTLQTVQGVRKALR</sequence>
<dbReference type="InterPro" id="IPR050644">
    <property type="entry name" value="PG_Glycine_Bridge_Synth"/>
</dbReference>
<proteinExistence type="inferred from homology"/>
<dbReference type="GO" id="GO:0009252">
    <property type="term" value="P:peptidoglycan biosynthetic process"/>
    <property type="evidence" value="ECO:0007669"/>
    <property type="project" value="UniProtKB-KW"/>
</dbReference>
<comment type="caution">
    <text evidence="8">The sequence shown here is derived from an EMBL/GenBank/DDBJ whole genome shotgun (WGS) entry which is preliminary data.</text>
</comment>
<protein>
    <recommendedName>
        <fullName evidence="7">BioF2-like acetyltransferase domain-containing protein</fullName>
    </recommendedName>
</protein>
<evidence type="ECO:0000256" key="6">
    <source>
        <dbReference type="ARBA" id="ARBA00023316"/>
    </source>
</evidence>
<keyword evidence="4" id="KW-0573">Peptidoglycan synthesis</keyword>
<name>A0A087BQV2_BIFLN</name>
<dbReference type="PROSITE" id="PS51191">
    <property type="entry name" value="FEMABX"/>
    <property type="match status" value="1"/>
</dbReference>
<evidence type="ECO:0000313" key="9">
    <source>
        <dbReference type="Proteomes" id="UP000029024"/>
    </source>
</evidence>
<dbReference type="EMBL" id="JGZA01000002">
    <property type="protein sequence ID" value="KFI73402.1"/>
    <property type="molecule type" value="Genomic_DNA"/>
</dbReference>
<evidence type="ECO:0000256" key="3">
    <source>
        <dbReference type="ARBA" id="ARBA00022960"/>
    </source>
</evidence>
<keyword evidence="2" id="KW-0808">Transferase</keyword>
<dbReference type="SUPFAM" id="SSF55729">
    <property type="entry name" value="Acyl-CoA N-acyltransferases (Nat)"/>
    <property type="match status" value="1"/>
</dbReference>
<accession>A0A087BQV2</accession>
<dbReference type="InterPro" id="IPR038740">
    <property type="entry name" value="BioF2-like_GNAT_dom"/>
</dbReference>
<evidence type="ECO:0000259" key="7">
    <source>
        <dbReference type="Pfam" id="PF13480"/>
    </source>
</evidence>
<dbReference type="InterPro" id="IPR016181">
    <property type="entry name" value="Acyl_CoA_acyltransferase"/>
</dbReference>
<evidence type="ECO:0000256" key="1">
    <source>
        <dbReference type="ARBA" id="ARBA00009943"/>
    </source>
</evidence>
<organism evidence="8 9">
    <name type="scientific">Bifidobacterium longum subsp. suis</name>
    <dbReference type="NCBI Taxonomy" id="1695"/>
    <lineage>
        <taxon>Bacteria</taxon>
        <taxon>Bacillati</taxon>
        <taxon>Actinomycetota</taxon>
        <taxon>Actinomycetes</taxon>
        <taxon>Bifidobacteriales</taxon>
        <taxon>Bifidobacteriaceae</taxon>
        <taxon>Bifidobacterium</taxon>
    </lineage>
</organism>
<feature type="domain" description="BioF2-like acetyltransferase" evidence="7">
    <location>
        <begin position="151"/>
        <end position="282"/>
    </location>
</feature>
<dbReference type="PANTHER" id="PTHR36174:SF1">
    <property type="entry name" value="LIPID II:GLYCINE GLYCYLTRANSFERASE"/>
    <property type="match status" value="1"/>
</dbReference>
<dbReference type="Gene3D" id="3.40.630.30">
    <property type="match status" value="1"/>
</dbReference>
<keyword evidence="5" id="KW-0012">Acyltransferase</keyword>
<evidence type="ECO:0000313" key="8">
    <source>
        <dbReference type="EMBL" id="KFI73402.1"/>
    </source>
</evidence>
<dbReference type="Proteomes" id="UP000029024">
    <property type="component" value="Unassembled WGS sequence"/>
</dbReference>
<reference evidence="8 9" key="1">
    <citation type="submission" date="2014-03" db="EMBL/GenBank/DDBJ databases">
        <title>Genomics of Bifidobacteria.</title>
        <authorList>
            <person name="Ventura M."/>
            <person name="Milani C."/>
            <person name="Lugli G.A."/>
        </authorList>
    </citation>
    <scope>NUCLEOTIDE SEQUENCE [LARGE SCALE GENOMIC DNA]</scope>
    <source>
        <strain evidence="8 9">LMG 21814</strain>
    </source>
</reference>
<dbReference type="GO" id="GO:0008360">
    <property type="term" value="P:regulation of cell shape"/>
    <property type="evidence" value="ECO:0007669"/>
    <property type="project" value="UniProtKB-KW"/>
</dbReference>
<dbReference type="GO" id="GO:0071555">
    <property type="term" value="P:cell wall organization"/>
    <property type="evidence" value="ECO:0007669"/>
    <property type="project" value="UniProtKB-KW"/>
</dbReference>
<dbReference type="InterPro" id="IPR003447">
    <property type="entry name" value="FEMABX"/>
</dbReference>
<dbReference type="PANTHER" id="PTHR36174">
    <property type="entry name" value="LIPID II:GLYCINE GLYCYLTRANSFERASE"/>
    <property type="match status" value="1"/>
</dbReference>
<evidence type="ECO:0000256" key="4">
    <source>
        <dbReference type="ARBA" id="ARBA00022984"/>
    </source>
</evidence>
<evidence type="ECO:0000256" key="2">
    <source>
        <dbReference type="ARBA" id="ARBA00022679"/>
    </source>
</evidence>
<dbReference type="GO" id="GO:0016755">
    <property type="term" value="F:aminoacyltransferase activity"/>
    <property type="evidence" value="ECO:0007669"/>
    <property type="project" value="InterPro"/>
</dbReference>
<evidence type="ECO:0000256" key="5">
    <source>
        <dbReference type="ARBA" id="ARBA00023315"/>
    </source>
</evidence>